<evidence type="ECO:0000313" key="4">
    <source>
        <dbReference type="EMBL" id="WXB17095.1"/>
    </source>
</evidence>
<dbReference type="SFLD" id="SFLDS00019">
    <property type="entry name" value="Glutathione_Transferase_(cytos"/>
    <property type="match status" value="1"/>
</dbReference>
<dbReference type="Pfam" id="PF00043">
    <property type="entry name" value="GST_C"/>
    <property type="match status" value="1"/>
</dbReference>
<dbReference type="EMBL" id="CP089984">
    <property type="protein sequence ID" value="WXB17095.1"/>
    <property type="molecule type" value="Genomic_DNA"/>
</dbReference>
<dbReference type="Proteomes" id="UP001370348">
    <property type="component" value="Chromosome"/>
</dbReference>
<organism evidence="4 5">
    <name type="scientific">Pendulispora albinea</name>
    <dbReference type="NCBI Taxonomy" id="2741071"/>
    <lineage>
        <taxon>Bacteria</taxon>
        <taxon>Pseudomonadati</taxon>
        <taxon>Myxococcota</taxon>
        <taxon>Myxococcia</taxon>
        <taxon>Myxococcales</taxon>
        <taxon>Sorangiineae</taxon>
        <taxon>Pendulisporaceae</taxon>
        <taxon>Pendulispora</taxon>
    </lineage>
</organism>
<dbReference type="InterPro" id="IPR010987">
    <property type="entry name" value="Glutathione-S-Trfase_C-like"/>
</dbReference>
<dbReference type="InterPro" id="IPR036249">
    <property type="entry name" value="Thioredoxin-like_sf"/>
</dbReference>
<dbReference type="SUPFAM" id="SSF47616">
    <property type="entry name" value="GST C-terminal domain-like"/>
    <property type="match status" value="1"/>
</dbReference>
<evidence type="ECO:0000259" key="2">
    <source>
        <dbReference type="PROSITE" id="PS50404"/>
    </source>
</evidence>
<protein>
    <submittedName>
        <fullName evidence="4">Glutathione S-transferase family protein</fullName>
    </submittedName>
</protein>
<name>A0ABZ2M3F8_9BACT</name>
<comment type="similarity">
    <text evidence="1">Belongs to the GST superfamily.</text>
</comment>
<dbReference type="SUPFAM" id="SSF52833">
    <property type="entry name" value="Thioredoxin-like"/>
    <property type="match status" value="1"/>
</dbReference>
<gene>
    <name evidence="4" type="ORF">LZC94_07415</name>
</gene>
<accession>A0ABZ2M3F8</accession>
<dbReference type="Gene3D" id="1.20.1050.10">
    <property type="match status" value="1"/>
</dbReference>
<dbReference type="InterPro" id="IPR004046">
    <property type="entry name" value="GST_C"/>
</dbReference>
<evidence type="ECO:0000259" key="3">
    <source>
        <dbReference type="PROSITE" id="PS50405"/>
    </source>
</evidence>
<keyword evidence="5" id="KW-1185">Reference proteome</keyword>
<feature type="domain" description="GST C-terminal" evidence="3">
    <location>
        <begin position="88"/>
        <end position="197"/>
    </location>
</feature>
<dbReference type="CDD" id="cd03046">
    <property type="entry name" value="GST_N_GTT1_like"/>
    <property type="match status" value="1"/>
</dbReference>
<dbReference type="Gene3D" id="3.40.30.10">
    <property type="entry name" value="Glutaredoxin"/>
    <property type="match status" value="1"/>
</dbReference>
<dbReference type="PROSITE" id="PS50405">
    <property type="entry name" value="GST_CTER"/>
    <property type="match status" value="1"/>
</dbReference>
<dbReference type="InterPro" id="IPR040079">
    <property type="entry name" value="Glutathione_S-Trfase"/>
</dbReference>
<feature type="domain" description="GST N-terminal" evidence="2">
    <location>
        <begin position="1"/>
        <end position="81"/>
    </location>
</feature>
<evidence type="ECO:0000256" key="1">
    <source>
        <dbReference type="RuleBase" id="RU003494"/>
    </source>
</evidence>
<evidence type="ECO:0000313" key="5">
    <source>
        <dbReference type="Proteomes" id="UP001370348"/>
    </source>
</evidence>
<dbReference type="PANTHER" id="PTHR44051">
    <property type="entry name" value="GLUTATHIONE S-TRANSFERASE-RELATED"/>
    <property type="match status" value="1"/>
</dbReference>
<reference evidence="4 5" key="1">
    <citation type="submission" date="2021-12" db="EMBL/GenBank/DDBJ databases">
        <title>Discovery of the Pendulisporaceae a myxobacterial family with distinct sporulation behavior and unique specialized metabolism.</title>
        <authorList>
            <person name="Garcia R."/>
            <person name="Popoff A."/>
            <person name="Bader C.D."/>
            <person name="Loehr J."/>
            <person name="Walesch S."/>
            <person name="Walt C."/>
            <person name="Boldt J."/>
            <person name="Bunk B."/>
            <person name="Haeckl F.J.F.P.J."/>
            <person name="Gunesch A.P."/>
            <person name="Birkelbach J."/>
            <person name="Nuebel U."/>
            <person name="Pietschmann T."/>
            <person name="Bach T."/>
            <person name="Mueller R."/>
        </authorList>
    </citation>
    <scope>NUCLEOTIDE SEQUENCE [LARGE SCALE GENOMIC DNA]</scope>
    <source>
        <strain evidence="4 5">MSr11954</strain>
    </source>
</reference>
<dbReference type="RefSeq" id="WP_394826725.1">
    <property type="nucleotide sequence ID" value="NZ_CP089984.1"/>
</dbReference>
<dbReference type="PANTHER" id="PTHR44051:SF8">
    <property type="entry name" value="GLUTATHIONE S-TRANSFERASE GSTA"/>
    <property type="match status" value="1"/>
</dbReference>
<dbReference type="SFLD" id="SFLDG01150">
    <property type="entry name" value="Main.1:_Beta-like"/>
    <property type="match status" value="1"/>
</dbReference>
<sequence>MTIEYYYAPYSSASRVTWAIEELAVPCTKIRKDLKAGETHTADYLTLNPNGKVPLLVVDGRPLFESLAILIYLGERFGVDKKLWPAPSDPTREAALSWLVWGTVELGSAIARFVYAISPEDKKAANDRVNASLQILEAHLASRPYQLGESFSLVDLANSAALAWGRMVGIDLTSFPNVATWVDRCHDRPALRASMAL</sequence>
<proteinExistence type="inferred from homology"/>
<dbReference type="Pfam" id="PF02798">
    <property type="entry name" value="GST_N"/>
    <property type="match status" value="1"/>
</dbReference>
<dbReference type="InterPro" id="IPR036282">
    <property type="entry name" value="Glutathione-S-Trfase_C_sf"/>
</dbReference>
<dbReference type="PROSITE" id="PS50404">
    <property type="entry name" value="GST_NTER"/>
    <property type="match status" value="1"/>
</dbReference>
<dbReference type="SFLD" id="SFLDG00358">
    <property type="entry name" value="Main_(cytGST)"/>
    <property type="match status" value="1"/>
</dbReference>
<dbReference type="InterPro" id="IPR004045">
    <property type="entry name" value="Glutathione_S-Trfase_N"/>
</dbReference>